<evidence type="ECO:0000256" key="1">
    <source>
        <dbReference type="ARBA" id="ARBA00004651"/>
    </source>
</evidence>
<dbReference type="Pfam" id="PF03631">
    <property type="entry name" value="Virul_fac_BrkB"/>
    <property type="match status" value="1"/>
</dbReference>
<keyword evidence="5 6" id="KW-0472">Membrane</keyword>
<dbReference type="GO" id="GO:0005886">
    <property type="term" value="C:plasma membrane"/>
    <property type="evidence" value="ECO:0007669"/>
    <property type="project" value="UniProtKB-SubCell"/>
</dbReference>
<comment type="caution">
    <text evidence="7">The sequence shown here is derived from an EMBL/GenBank/DDBJ whole genome shotgun (WGS) entry which is preliminary data.</text>
</comment>
<keyword evidence="2" id="KW-1003">Cell membrane</keyword>
<dbReference type="EMBL" id="WOWP01000001">
    <property type="protein sequence ID" value="MUV02167.1"/>
    <property type="molecule type" value="Genomic_DNA"/>
</dbReference>
<comment type="subcellular location">
    <subcellularLocation>
        <location evidence="1">Cell membrane</location>
        <topology evidence="1">Multi-pass membrane protein</topology>
    </subcellularLocation>
</comment>
<dbReference type="InterPro" id="IPR017039">
    <property type="entry name" value="Virul_fac_BrkB"/>
</dbReference>
<dbReference type="PIRSF" id="PIRSF035875">
    <property type="entry name" value="RNase_BN"/>
    <property type="match status" value="1"/>
</dbReference>
<proteinExistence type="predicted"/>
<reference evidence="7 8" key="1">
    <citation type="submission" date="2019-12" db="EMBL/GenBank/DDBJ databases">
        <authorList>
            <person name="Sun J.-Q."/>
        </authorList>
    </citation>
    <scope>NUCLEOTIDE SEQUENCE [LARGE SCALE GENOMIC DNA]</scope>
    <source>
        <strain evidence="7 8">JCM 17928</strain>
    </source>
</reference>
<dbReference type="NCBIfam" id="TIGR00765">
    <property type="entry name" value="yihY_not_rbn"/>
    <property type="match status" value="1"/>
</dbReference>
<evidence type="ECO:0000313" key="8">
    <source>
        <dbReference type="Proteomes" id="UP000433945"/>
    </source>
</evidence>
<protein>
    <submittedName>
        <fullName evidence="7">YihY family inner membrane protein</fullName>
    </submittedName>
</protein>
<organism evidence="7 8">
    <name type="scientific">Flavobacterium rakeshii</name>
    <dbReference type="NCBI Taxonomy" id="1038845"/>
    <lineage>
        <taxon>Bacteria</taxon>
        <taxon>Pseudomonadati</taxon>
        <taxon>Bacteroidota</taxon>
        <taxon>Flavobacteriia</taxon>
        <taxon>Flavobacteriales</taxon>
        <taxon>Flavobacteriaceae</taxon>
        <taxon>Flavobacterium</taxon>
    </lineage>
</organism>
<evidence type="ECO:0000256" key="5">
    <source>
        <dbReference type="ARBA" id="ARBA00023136"/>
    </source>
</evidence>
<name>A0A6N8HCX3_9FLAO</name>
<evidence type="ECO:0000256" key="3">
    <source>
        <dbReference type="ARBA" id="ARBA00022692"/>
    </source>
</evidence>
<dbReference type="PANTHER" id="PTHR30213">
    <property type="entry name" value="INNER MEMBRANE PROTEIN YHJD"/>
    <property type="match status" value="1"/>
</dbReference>
<gene>
    <name evidence="7" type="ORF">GN157_00450</name>
</gene>
<dbReference type="RefSeq" id="WP_157481160.1">
    <property type="nucleotide sequence ID" value="NZ_WOWP01000001.1"/>
</dbReference>
<feature type="transmembrane region" description="Helical" evidence="6">
    <location>
        <begin position="245"/>
        <end position="270"/>
    </location>
</feature>
<dbReference type="Proteomes" id="UP000433945">
    <property type="component" value="Unassembled WGS sequence"/>
</dbReference>
<dbReference type="OrthoDB" id="9797028at2"/>
<evidence type="ECO:0000256" key="6">
    <source>
        <dbReference type="SAM" id="Phobius"/>
    </source>
</evidence>
<keyword evidence="4 6" id="KW-1133">Transmembrane helix</keyword>
<feature type="transmembrane region" description="Helical" evidence="6">
    <location>
        <begin position="33"/>
        <end position="56"/>
    </location>
</feature>
<feature type="transmembrane region" description="Helical" evidence="6">
    <location>
        <begin position="142"/>
        <end position="161"/>
    </location>
</feature>
<evidence type="ECO:0000256" key="2">
    <source>
        <dbReference type="ARBA" id="ARBA00022475"/>
    </source>
</evidence>
<keyword evidence="8" id="KW-1185">Reference proteome</keyword>
<accession>A0A6N8HCX3</accession>
<feature type="transmembrane region" description="Helical" evidence="6">
    <location>
        <begin position="95"/>
        <end position="114"/>
    </location>
</feature>
<dbReference type="PANTHER" id="PTHR30213:SF1">
    <property type="entry name" value="INNER MEMBRANE PROTEIN YHJD"/>
    <property type="match status" value="1"/>
</dbReference>
<sequence length="302" mass="33164">MSIKHKGLTVWTLLKTTFTEFFSDNAIKLAASLSYYTIFSIAPLSIIIISVCGLFFGEDAVKGEFYGQINEFVGPKAAAQIQEIITNTKLSGDSVLGLVIGIVVLFVGASGVFVEIQSSINYIWGLKAKPDKSIKKFIKNRLMSFSMIGAIGFLLLVSLLANTVLDLLRSQLKELLPETTVYLVYVLNFGLLFCIITLLFSIVFRTLPDGHVTWRDTLVGSGTTAILFMLGKFGISIYLTNSDVASAFGAAGSVIIILLWVYYSAIILYFGAEFTKVYARLHGKKITPSAYAVKIRKDVIDE</sequence>
<feature type="transmembrane region" description="Helical" evidence="6">
    <location>
        <begin position="181"/>
        <end position="204"/>
    </location>
</feature>
<evidence type="ECO:0000256" key="4">
    <source>
        <dbReference type="ARBA" id="ARBA00022989"/>
    </source>
</evidence>
<evidence type="ECO:0000313" key="7">
    <source>
        <dbReference type="EMBL" id="MUV02167.1"/>
    </source>
</evidence>
<keyword evidence="3 6" id="KW-0812">Transmembrane</keyword>
<feature type="transmembrane region" description="Helical" evidence="6">
    <location>
        <begin position="216"/>
        <end position="239"/>
    </location>
</feature>
<dbReference type="AlphaFoldDB" id="A0A6N8HCX3"/>